<gene>
    <name evidence="2" type="ORF">B0A50_06824</name>
</gene>
<keyword evidence="1" id="KW-0732">Signal</keyword>
<comment type="caution">
    <text evidence="2">The sequence shown here is derived from an EMBL/GenBank/DDBJ whole genome shotgun (WGS) entry which is preliminary data.</text>
</comment>
<reference evidence="2 3" key="1">
    <citation type="submission" date="2017-03" db="EMBL/GenBank/DDBJ databases">
        <title>Genomes of endolithic fungi from Antarctica.</title>
        <authorList>
            <person name="Coleine C."/>
            <person name="Masonjones S."/>
            <person name="Stajich J.E."/>
        </authorList>
    </citation>
    <scope>NUCLEOTIDE SEQUENCE [LARGE SCALE GENOMIC DNA]</scope>
    <source>
        <strain evidence="2 3">CCFEE 6315</strain>
    </source>
</reference>
<accession>A0A4U0TQK6</accession>
<evidence type="ECO:0000256" key="1">
    <source>
        <dbReference type="SAM" id="SignalP"/>
    </source>
</evidence>
<feature type="chain" id="PRO_5020461377" evidence="1">
    <location>
        <begin position="17"/>
        <end position="366"/>
    </location>
</feature>
<proteinExistence type="predicted"/>
<dbReference type="AlphaFoldDB" id="A0A4U0TQK6"/>
<protein>
    <submittedName>
        <fullName evidence="2">Uncharacterized protein</fullName>
    </submittedName>
</protein>
<evidence type="ECO:0000313" key="2">
    <source>
        <dbReference type="EMBL" id="TKA24354.1"/>
    </source>
</evidence>
<dbReference type="PANTHER" id="PTHR36578">
    <property type="entry name" value="CHROMOSOME 15, WHOLE GENOME SHOTGUN SEQUENCE"/>
    <property type="match status" value="1"/>
</dbReference>
<name>A0A4U0TQK6_9PEZI</name>
<keyword evidence="3" id="KW-1185">Reference proteome</keyword>
<sequence>MRSHAILAVLAGAAIATPVPQGLDFAAVDAVQPKPEPTIPVFEAKAAQTTVSFVASQAASSVVSAVLADPTDTSLKMAKRADNSGCTVEPASGDTADAFLANPQYPAAANSAATPNGYSLAYQNKQASSQGVYGYMGYAVLDTYDVQLCSSKCDAVQGCSSFNIYFERDPVVDTTPTCTDPASETVIKCVYYGGPVSAASATNNGQHRRDFQVAIAGSNGYVSNAIETPDGYTGPVPLGNAAINAPLDCNGEDTYMGVKIFTEGAFDASLCAAACSAQSTHNLKNPPANGEAQTCQFFNTYVLYKNNKAVGQYCSLYSESWPASFATNNGQYRGDDHYTINYSYTFSNTTANADKPVGCTNPNSPQ</sequence>
<dbReference type="EMBL" id="NAJL01000045">
    <property type="protein sequence ID" value="TKA24354.1"/>
    <property type="molecule type" value="Genomic_DNA"/>
</dbReference>
<feature type="signal peptide" evidence="1">
    <location>
        <begin position="1"/>
        <end position="16"/>
    </location>
</feature>
<evidence type="ECO:0000313" key="3">
    <source>
        <dbReference type="Proteomes" id="UP000308549"/>
    </source>
</evidence>
<dbReference type="Proteomes" id="UP000308549">
    <property type="component" value="Unassembled WGS sequence"/>
</dbReference>
<dbReference type="OrthoDB" id="271448at2759"/>
<dbReference type="PANTHER" id="PTHR36578:SF2">
    <property type="entry name" value="PA14 DOMAIN-CONTAINING PROTEIN"/>
    <property type="match status" value="1"/>
</dbReference>
<organism evidence="2 3">
    <name type="scientific">Salinomyces thailandicus</name>
    <dbReference type="NCBI Taxonomy" id="706561"/>
    <lineage>
        <taxon>Eukaryota</taxon>
        <taxon>Fungi</taxon>
        <taxon>Dikarya</taxon>
        <taxon>Ascomycota</taxon>
        <taxon>Pezizomycotina</taxon>
        <taxon>Dothideomycetes</taxon>
        <taxon>Dothideomycetidae</taxon>
        <taxon>Mycosphaerellales</taxon>
        <taxon>Teratosphaeriaceae</taxon>
        <taxon>Salinomyces</taxon>
    </lineage>
</organism>